<keyword evidence="2" id="KW-1185">Reference proteome</keyword>
<sequence>MASIRKEIDIAAPAAEVWDVVRDLGAIHTRFVRGFVIDTKLEEGSRIVTFETGLVVQELFVDLDDEARRFAYAVRSETMTHHNASMQVFPEGPQSCRLVWVTDLLPDEAAGPIGAMIERGSTIIRATLDRQTAAD</sequence>
<comment type="caution">
    <text evidence="1">The sequence shown here is derived from an EMBL/GenBank/DDBJ whole genome shotgun (WGS) entry which is preliminary data.</text>
</comment>
<dbReference type="InterPro" id="IPR023393">
    <property type="entry name" value="START-like_dom_sf"/>
</dbReference>
<dbReference type="AlphaFoldDB" id="A0A6N6VL14"/>
<organism evidence="1 2">
    <name type="scientific">Parvibaculum sedimenti</name>
    <dbReference type="NCBI Taxonomy" id="2608632"/>
    <lineage>
        <taxon>Bacteria</taxon>
        <taxon>Pseudomonadati</taxon>
        <taxon>Pseudomonadota</taxon>
        <taxon>Alphaproteobacteria</taxon>
        <taxon>Hyphomicrobiales</taxon>
        <taxon>Parvibaculaceae</taxon>
        <taxon>Parvibaculum</taxon>
    </lineage>
</organism>
<protein>
    <submittedName>
        <fullName evidence="1">SRPBCC family protein</fullName>
    </submittedName>
</protein>
<reference evidence="1 2" key="1">
    <citation type="submission" date="2019-09" db="EMBL/GenBank/DDBJ databases">
        <title>Parvibaculum sedimenti sp. nov., isolated from sediment.</title>
        <authorList>
            <person name="Wang Y."/>
        </authorList>
    </citation>
    <scope>NUCLEOTIDE SEQUENCE [LARGE SCALE GENOMIC DNA]</scope>
    <source>
        <strain evidence="1 2">HXT-9</strain>
    </source>
</reference>
<dbReference type="EMBL" id="WESC01000005">
    <property type="protein sequence ID" value="KAB7740713.1"/>
    <property type="molecule type" value="Genomic_DNA"/>
</dbReference>
<dbReference type="CDD" id="cd07821">
    <property type="entry name" value="PYR_PYL_RCAR_like"/>
    <property type="match status" value="1"/>
</dbReference>
<dbReference type="RefSeq" id="WP_152215497.1">
    <property type="nucleotide sequence ID" value="NZ_WESC01000005.1"/>
</dbReference>
<dbReference type="Pfam" id="PF10604">
    <property type="entry name" value="Polyketide_cyc2"/>
    <property type="match status" value="1"/>
</dbReference>
<dbReference type="InterPro" id="IPR019587">
    <property type="entry name" value="Polyketide_cyclase/dehydratase"/>
</dbReference>
<evidence type="ECO:0000313" key="2">
    <source>
        <dbReference type="Proteomes" id="UP000468901"/>
    </source>
</evidence>
<dbReference type="SUPFAM" id="SSF55961">
    <property type="entry name" value="Bet v1-like"/>
    <property type="match status" value="1"/>
</dbReference>
<name>A0A6N6VL14_9HYPH</name>
<dbReference type="Proteomes" id="UP000468901">
    <property type="component" value="Unassembled WGS sequence"/>
</dbReference>
<gene>
    <name evidence="1" type="ORF">F2P47_06590</name>
</gene>
<accession>A0A6N6VL14</accession>
<evidence type="ECO:0000313" key="1">
    <source>
        <dbReference type="EMBL" id="KAB7740713.1"/>
    </source>
</evidence>
<proteinExistence type="predicted"/>
<dbReference type="Gene3D" id="3.30.530.20">
    <property type="match status" value="1"/>
</dbReference>